<gene>
    <name evidence="9" type="primary">ftsQ</name>
    <name evidence="11" type="ORF">HNQ70_001781</name>
</gene>
<keyword evidence="4 9" id="KW-0132">Cell division</keyword>
<dbReference type="InterPro" id="IPR034746">
    <property type="entry name" value="POTRA"/>
</dbReference>
<dbReference type="EMBL" id="JACHGB010000003">
    <property type="protein sequence ID" value="MBB5271771.1"/>
    <property type="molecule type" value="Genomic_DNA"/>
</dbReference>
<evidence type="ECO:0000256" key="8">
    <source>
        <dbReference type="ARBA" id="ARBA00023306"/>
    </source>
</evidence>
<dbReference type="InterPro" id="IPR045335">
    <property type="entry name" value="FtsQ_C_sf"/>
</dbReference>
<name>A0A7W8HGT3_9BURK</name>
<dbReference type="Pfam" id="PF08478">
    <property type="entry name" value="POTRA_1"/>
    <property type="match status" value="1"/>
</dbReference>
<dbReference type="Proteomes" id="UP000532440">
    <property type="component" value="Unassembled WGS sequence"/>
</dbReference>
<evidence type="ECO:0000256" key="9">
    <source>
        <dbReference type="HAMAP-Rule" id="MF_00911"/>
    </source>
</evidence>
<reference evidence="11 12" key="1">
    <citation type="submission" date="2020-08" db="EMBL/GenBank/DDBJ databases">
        <title>Genomic Encyclopedia of Type Strains, Phase IV (KMG-IV): sequencing the most valuable type-strain genomes for metagenomic binning, comparative biology and taxonomic classification.</title>
        <authorList>
            <person name="Goeker M."/>
        </authorList>
    </citation>
    <scope>NUCLEOTIDE SEQUENCE [LARGE SCALE GENOMIC DNA]</scope>
    <source>
        <strain evidence="11 12">DSM 29781</strain>
    </source>
</reference>
<comment type="subcellular location">
    <subcellularLocation>
        <location evidence="9">Cell inner membrane</location>
        <topology evidence="9">Single-pass type II membrane protein</topology>
    </subcellularLocation>
    <subcellularLocation>
        <location evidence="1">Membrane</location>
    </subcellularLocation>
    <text evidence="9">Localizes to the division septum.</text>
</comment>
<dbReference type="GO" id="GO:0032153">
    <property type="term" value="C:cell division site"/>
    <property type="evidence" value="ECO:0007669"/>
    <property type="project" value="UniProtKB-UniRule"/>
</dbReference>
<comment type="subunit">
    <text evidence="9">Part of a complex composed of FtsB, FtsL and FtsQ.</text>
</comment>
<evidence type="ECO:0000313" key="11">
    <source>
        <dbReference type="EMBL" id="MBB5271771.1"/>
    </source>
</evidence>
<dbReference type="Pfam" id="PF03799">
    <property type="entry name" value="FtsQ_DivIB_C"/>
    <property type="match status" value="1"/>
</dbReference>
<keyword evidence="3 9" id="KW-0997">Cell inner membrane</keyword>
<dbReference type="RefSeq" id="WP_343060702.1">
    <property type="nucleotide sequence ID" value="NZ_BAABEW010000001.1"/>
</dbReference>
<dbReference type="AlphaFoldDB" id="A0A7W8HGT3"/>
<keyword evidence="2 9" id="KW-1003">Cell membrane</keyword>
<dbReference type="InterPro" id="IPR005548">
    <property type="entry name" value="Cell_div_FtsQ/DivIB_C"/>
</dbReference>
<keyword evidence="5 9" id="KW-0812">Transmembrane</keyword>
<dbReference type="HAMAP" id="MF_00911">
    <property type="entry name" value="FtsQ_subfam"/>
    <property type="match status" value="1"/>
</dbReference>
<proteinExistence type="inferred from homology"/>
<dbReference type="InterPro" id="IPR013685">
    <property type="entry name" value="POTRA_FtsQ_type"/>
</dbReference>
<keyword evidence="8 9" id="KW-0131">Cell cycle</keyword>
<dbReference type="Gene3D" id="3.10.20.310">
    <property type="entry name" value="membrane protein fhac"/>
    <property type="match status" value="1"/>
</dbReference>
<dbReference type="Gene3D" id="3.40.50.11690">
    <property type="entry name" value="Cell division protein FtsQ/DivIB"/>
    <property type="match status" value="1"/>
</dbReference>
<evidence type="ECO:0000256" key="1">
    <source>
        <dbReference type="ARBA" id="ARBA00004370"/>
    </source>
</evidence>
<keyword evidence="6 9" id="KW-1133">Transmembrane helix</keyword>
<evidence type="ECO:0000256" key="3">
    <source>
        <dbReference type="ARBA" id="ARBA00022519"/>
    </source>
</evidence>
<feature type="domain" description="POTRA" evidence="10">
    <location>
        <begin position="56"/>
        <end position="129"/>
    </location>
</feature>
<evidence type="ECO:0000256" key="4">
    <source>
        <dbReference type="ARBA" id="ARBA00022618"/>
    </source>
</evidence>
<evidence type="ECO:0000256" key="7">
    <source>
        <dbReference type="ARBA" id="ARBA00023136"/>
    </source>
</evidence>
<dbReference type="GO" id="GO:0005886">
    <property type="term" value="C:plasma membrane"/>
    <property type="evidence" value="ECO:0007669"/>
    <property type="project" value="UniProtKB-SubCell"/>
</dbReference>
<comment type="similarity">
    <text evidence="9">Belongs to the FtsQ/DivIB family. FtsQ subfamily.</text>
</comment>
<organism evidence="11 12">
    <name type="scientific">Quisquiliibacterium transsilvanicum</name>
    <dbReference type="NCBI Taxonomy" id="1549638"/>
    <lineage>
        <taxon>Bacteria</taxon>
        <taxon>Pseudomonadati</taxon>
        <taxon>Pseudomonadota</taxon>
        <taxon>Betaproteobacteria</taxon>
        <taxon>Burkholderiales</taxon>
        <taxon>Burkholderiaceae</taxon>
        <taxon>Quisquiliibacterium</taxon>
    </lineage>
</organism>
<dbReference type="PANTHER" id="PTHR35851:SF1">
    <property type="entry name" value="CELL DIVISION PROTEIN FTSQ"/>
    <property type="match status" value="1"/>
</dbReference>
<dbReference type="PANTHER" id="PTHR35851">
    <property type="entry name" value="CELL DIVISION PROTEIN FTSQ"/>
    <property type="match status" value="1"/>
</dbReference>
<keyword evidence="12" id="KW-1185">Reference proteome</keyword>
<evidence type="ECO:0000256" key="6">
    <source>
        <dbReference type="ARBA" id="ARBA00022989"/>
    </source>
</evidence>
<dbReference type="InterPro" id="IPR026579">
    <property type="entry name" value="FtsQ"/>
</dbReference>
<evidence type="ECO:0000256" key="2">
    <source>
        <dbReference type="ARBA" id="ARBA00022475"/>
    </source>
</evidence>
<dbReference type="GO" id="GO:0090529">
    <property type="term" value="P:cell septum assembly"/>
    <property type="evidence" value="ECO:0007669"/>
    <property type="project" value="InterPro"/>
</dbReference>
<sequence>MRNRSRRPGSVSAGTLSLNPWHNVGVLHACANALLGLTLAAALAVAATWLVHLPAFDLRGVSIESAEGSQLRHVSTPLLRASALHRVDGNFFTVDLDAVRHGFESVPWVRKATVRRIWPDRLLIGIEEHRPLAMWGDGRLMNTYGELYAANLAEAEEDGPLPELSGPAGSERAVLERYAELVGWIQPLGLRPVAVSLSQRYAWSTKLDDGTTLLLGREQGVPLEERVRRWASVYPRVMARLDGQPEVVDLRYPNGFAVRAVNVLAVEEGAASRASAAGSGQRRR</sequence>
<dbReference type="GO" id="GO:0043093">
    <property type="term" value="P:FtsZ-dependent cytokinesis"/>
    <property type="evidence" value="ECO:0007669"/>
    <property type="project" value="UniProtKB-UniRule"/>
</dbReference>
<evidence type="ECO:0000259" key="10">
    <source>
        <dbReference type="PROSITE" id="PS51779"/>
    </source>
</evidence>
<comment type="caution">
    <text evidence="11">The sequence shown here is derived from an EMBL/GenBank/DDBJ whole genome shotgun (WGS) entry which is preliminary data.</text>
</comment>
<accession>A0A7W8HGT3</accession>
<dbReference type="PROSITE" id="PS51779">
    <property type="entry name" value="POTRA"/>
    <property type="match status" value="1"/>
</dbReference>
<evidence type="ECO:0000313" key="12">
    <source>
        <dbReference type="Proteomes" id="UP000532440"/>
    </source>
</evidence>
<comment type="function">
    <text evidence="9">Essential cell division protein. May link together the upstream cell division proteins, which are predominantly cytoplasmic, with the downstream cell division proteins, which are predominantly periplasmic. May control correct divisome assembly.</text>
</comment>
<keyword evidence="7 9" id="KW-0472">Membrane</keyword>
<protein>
    <recommendedName>
        <fullName evidence="9">Cell division protein FtsQ</fullName>
    </recommendedName>
</protein>
<feature type="transmembrane region" description="Helical" evidence="9">
    <location>
        <begin position="26"/>
        <end position="51"/>
    </location>
</feature>
<evidence type="ECO:0000256" key="5">
    <source>
        <dbReference type="ARBA" id="ARBA00022692"/>
    </source>
</evidence>